<comment type="caution">
    <text evidence="17">The sequence shown here is derived from an EMBL/GenBank/DDBJ whole genome shotgun (WGS) entry which is preliminary data.</text>
</comment>
<evidence type="ECO:0000256" key="2">
    <source>
        <dbReference type="ARBA" id="ARBA00003949"/>
    </source>
</evidence>
<dbReference type="EMBL" id="RYZH01000031">
    <property type="protein sequence ID" value="RUL86460.1"/>
    <property type="molecule type" value="Genomic_DNA"/>
</dbReference>
<dbReference type="InterPro" id="IPR006262">
    <property type="entry name" value="Cyt_deam_tetra"/>
</dbReference>
<dbReference type="GO" id="GO:0008270">
    <property type="term" value="F:zinc ion binding"/>
    <property type="evidence" value="ECO:0007669"/>
    <property type="project" value="UniProtKB-UniRule"/>
</dbReference>
<dbReference type="GO" id="GO:0072527">
    <property type="term" value="P:pyrimidine-containing compound metabolic process"/>
    <property type="evidence" value="ECO:0007669"/>
    <property type="project" value="UniProtKB-ARBA"/>
</dbReference>
<dbReference type="GO" id="GO:0055086">
    <property type="term" value="P:nucleobase-containing small molecule metabolic process"/>
    <property type="evidence" value="ECO:0007669"/>
    <property type="project" value="UniProtKB-ARBA"/>
</dbReference>
<dbReference type="SUPFAM" id="SSF53927">
    <property type="entry name" value="Cytidine deaminase-like"/>
    <property type="match status" value="1"/>
</dbReference>
<dbReference type="EC" id="3.5.4.5" evidence="4 15"/>
<feature type="binding site" evidence="14">
    <location>
        <position position="60"/>
    </location>
    <ligand>
        <name>Zn(2+)</name>
        <dbReference type="ChEBI" id="CHEBI:29105"/>
        <note>catalytic</note>
    </ligand>
</feature>
<comment type="catalytic activity">
    <reaction evidence="11 15">
        <text>cytidine + H2O + H(+) = uridine + NH4(+)</text>
        <dbReference type="Rhea" id="RHEA:16069"/>
        <dbReference type="ChEBI" id="CHEBI:15377"/>
        <dbReference type="ChEBI" id="CHEBI:15378"/>
        <dbReference type="ChEBI" id="CHEBI:16704"/>
        <dbReference type="ChEBI" id="CHEBI:17562"/>
        <dbReference type="ChEBI" id="CHEBI:28938"/>
        <dbReference type="EC" id="3.5.4.5"/>
    </reaction>
</comment>
<dbReference type="GO" id="GO:0004126">
    <property type="term" value="F:cytidine deaminase activity"/>
    <property type="evidence" value="ECO:0007669"/>
    <property type="project" value="UniProtKB-UniRule"/>
</dbReference>
<dbReference type="FunFam" id="3.40.140.10:FF:000008">
    <property type="entry name" value="Cytidine deaminase"/>
    <property type="match status" value="1"/>
</dbReference>
<proteinExistence type="inferred from homology"/>
<reference evidence="17 18" key="1">
    <citation type="submission" date="2018-12" db="EMBL/GenBank/DDBJ databases">
        <authorList>
            <person name="Toschakov S.V."/>
        </authorList>
    </citation>
    <scope>NUCLEOTIDE SEQUENCE [LARGE SCALE GENOMIC DNA]</scope>
    <source>
        <strain evidence="17 18">GM2012</strain>
    </source>
</reference>
<dbReference type="NCBIfam" id="NF004064">
    <property type="entry name" value="PRK05578.1"/>
    <property type="match status" value="1"/>
</dbReference>
<gene>
    <name evidence="17" type="ORF">TsocGM_15930</name>
</gene>
<dbReference type="InterPro" id="IPR002125">
    <property type="entry name" value="CMP_dCMP_dom"/>
</dbReference>
<comment type="cofactor">
    <cofactor evidence="1 14 15">
        <name>Zn(2+)</name>
        <dbReference type="ChEBI" id="CHEBI:29105"/>
    </cofactor>
</comment>
<evidence type="ECO:0000256" key="12">
    <source>
        <dbReference type="PIRSR" id="PIRSR606262-1"/>
    </source>
</evidence>
<dbReference type="GO" id="GO:0042802">
    <property type="term" value="F:identical protein binding"/>
    <property type="evidence" value="ECO:0007669"/>
    <property type="project" value="UniProtKB-ARBA"/>
</dbReference>
<feature type="domain" description="CMP/dCMP-type deaminase" evidence="16">
    <location>
        <begin position="8"/>
        <end position="126"/>
    </location>
</feature>
<dbReference type="PANTHER" id="PTHR11644:SF2">
    <property type="entry name" value="CYTIDINE DEAMINASE"/>
    <property type="match status" value="1"/>
</dbReference>
<keyword evidence="7 15" id="KW-0378">Hydrolase</keyword>
<evidence type="ECO:0000256" key="7">
    <source>
        <dbReference type="ARBA" id="ARBA00022801"/>
    </source>
</evidence>
<dbReference type="PROSITE" id="PS00903">
    <property type="entry name" value="CYT_DCMP_DEAMINASES_1"/>
    <property type="match status" value="1"/>
</dbReference>
<dbReference type="InterPro" id="IPR016193">
    <property type="entry name" value="Cytidine_deaminase-like"/>
</dbReference>
<evidence type="ECO:0000256" key="6">
    <source>
        <dbReference type="ARBA" id="ARBA00022723"/>
    </source>
</evidence>
<dbReference type="InterPro" id="IPR016192">
    <property type="entry name" value="APOBEC/CMP_deaminase_Zn-bd"/>
</dbReference>
<comment type="catalytic activity">
    <reaction evidence="10 15">
        <text>2'-deoxycytidine + H2O + H(+) = 2'-deoxyuridine + NH4(+)</text>
        <dbReference type="Rhea" id="RHEA:13433"/>
        <dbReference type="ChEBI" id="CHEBI:15377"/>
        <dbReference type="ChEBI" id="CHEBI:15378"/>
        <dbReference type="ChEBI" id="CHEBI:15698"/>
        <dbReference type="ChEBI" id="CHEBI:16450"/>
        <dbReference type="ChEBI" id="CHEBI:28938"/>
        <dbReference type="EC" id="3.5.4.5"/>
    </reaction>
</comment>
<dbReference type="PROSITE" id="PS51747">
    <property type="entry name" value="CYT_DCMP_DEAMINASES_2"/>
    <property type="match status" value="1"/>
</dbReference>
<dbReference type="Proteomes" id="UP000280296">
    <property type="component" value="Unassembled WGS sequence"/>
</dbReference>
<keyword evidence="6 14" id="KW-0479">Metal-binding</keyword>
<dbReference type="CDD" id="cd01283">
    <property type="entry name" value="cytidine_deaminase"/>
    <property type="match status" value="1"/>
</dbReference>
<dbReference type="OrthoDB" id="9795347at2"/>
<organism evidence="17 18">
    <name type="scientific">Tautonia sociabilis</name>
    <dbReference type="NCBI Taxonomy" id="2080755"/>
    <lineage>
        <taxon>Bacteria</taxon>
        <taxon>Pseudomonadati</taxon>
        <taxon>Planctomycetota</taxon>
        <taxon>Planctomycetia</taxon>
        <taxon>Isosphaerales</taxon>
        <taxon>Isosphaeraceae</taxon>
        <taxon>Tautonia</taxon>
    </lineage>
</organism>
<evidence type="ECO:0000256" key="13">
    <source>
        <dbReference type="PIRSR" id="PIRSR606262-2"/>
    </source>
</evidence>
<keyword evidence="8 14" id="KW-0862">Zinc</keyword>
<keyword evidence="18" id="KW-1185">Reference proteome</keyword>
<evidence type="ECO:0000313" key="17">
    <source>
        <dbReference type="EMBL" id="RUL86460.1"/>
    </source>
</evidence>
<protein>
    <recommendedName>
        <fullName evidence="5 15">Cytidine deaminase</fullName>
        <ecNumber evidence="4 15">3.5.4.5</ecNumber>
    </recommendedName>
    <alternativeName>
        <fullName evidence="9 15">Cytidine aminohydrolase</fullName>
    </alternativeName>
</protein>
<dbReference type="Gene3D" id="3.40.140.10">
    <property type="entry name" value="Cytidine Deaminase, domain 2"/>
    <property type="match status" value="1"/>
</dbReference>
<evidence type="ECO:0000256" key="10">
    <source>
        <dbReference type="ARBA" id="ARBA00049252"/>
    </source>
</evidence>
<evidence type="ECO:0000256" key="3">
    <source>
        <dbReference type="ARBA" id="ARBA00006576"/>
    </source>
</evidence>
<evidence type="ECO:0000256" key="5">
    <source>
        <dbReference type="ARBA" id="ARBA00018266"/>
    </source>
</evidence>
<sequence>MAVAVDDEMIGRLIDAARRASASAYCPYSRFPVGAAVLGEGGEIVAGCNVENASYGLTICGERNAIFSAVARGERSIRAVVVFTPTPRPTPPCGACRQVIHEFGPGAEIISACEGPEVLRHRLADLLPGAFGPHDLAE</sequence>
<dbReference type="NCBIfam" id="TIGR01354">
    <property type="entry name" value="cyt_deam_tetra"/>
    <property type="match status" value="1"/>
</dbReference>
<dbReference type="RefSeq" id="WP_126726458.1">
    <property type="nucleotide sequence ID" value="NZ_RYZH01000031.1"/>
</dbReference>
<evidence type="ECO:0000256" key="9">
    <source>
        <dbReference type="ARBA" id="ARBA00032005"/>
    </source>
</evidence>
<dbReference type="AlphaFoldDB" id="A0A432MHD0"/>
<evidence type="ECO:0000256" key="15">
    <source>
        <dbReference type="RuleBase" id="RU364006"/>
    </source>
</evidence>
<name>A0A432MHD0_9BACT</name>
<dbReference type="PANTHER" id="PTHR11644">
    <property type="entry name" value="CYTIDINE DEAMINASE"/>
    <property type="match status" value="1"/>
</dbReference>
<feature type="binding site" evidence="14">
    <location>
        <position position="96"/>
    </location>
    <ligand>
        <name>Zn(2+)</name>
        <dbReference type="ChEBI" id="CHEBI:29105"/>
        <note>catalytic</note>
    </ligand>
</feature>
<dbReference type="GO" id="GO:0005829">
    <property type="term" value="C:cytosol"/>
    <property type="evidence" value="ECO:0007669"/>
    <property type="project" value="TreeGrafter"/>
</dbReference>
<evidence type="ECO:0000313" key="18">
    <source>
        <dbReference type="Proteomes" id="UP000280296"/>
    </source>
</evidence>
<evidence type="ECO:0000256" key="8">
    <source>
        <dbReference type="ARBA" id="ARBA00022833"/>
    </source>
</evidence>
<comment type="function">
    <text evidence="2 15">This enzyme scavenges exogenous and endogenous cytidine and 2'-deoxycytidine for UMP synthesis.</text>
</comment>
<evidence type="ECO:0000256" key="11">
    <source>
        <dbReference type="ARBA" id="ARBA00049558"/>
    </source>
</evidence>
<dbReference type="InterPro" id="IPR050202">
    <property type="entry name" value="Cyt/Deoxycyt_deaminase"/>
</dbReference>
<feature type="binding site" evidence="14">
    <location>
        <position position="93"/>
    </location>
    <ligand>
        <name>Zn(2+)</name>
        <dbReference type="ChEBI" id="CHEBI:29105"/>
        <note>catalytic</note>
    </ligand>
</feature>
<feature type="binding site" evidence="13">
    <location>
        <begin position="49"/>
        <end position="55"/>
    </location>
    <ligand>
        <name>substrate</name>
    </ligand>
</feature>
<feature type="active site" description="Proton donor" evidence="12">
    <location>
        <position position="62"/>
    </location>
</feature>
<accession>A0A432MHD0</accession>
<dbReference type="Pfam" id="PF00383">
    <property type="entry name" value="dCMP_cyt_deam_1"/>
    <property type="match status" value="1"/>
</dbReference>
<reference evidence="17 18" key="2">
    <citation type="submission" date="2019-01" db="EMBL/GenBank/DDBJ databases">
        <title>Tautonia sociabilis, a novel thermotolerant planctomycete of Isosphaeraceae family, isolated from a 4000 m deep subterranean habitat.</title>
        <authorList>
            <person name="Kovaleva O.L."/>
            <person name="Elcheninov A.G."/>
            <person name="Van Heerden E."/>
            <person name="Toshchakov S.V."/>
            <person name="Novikov A."/>
            <person name="Bonch-Osmolovskaya E.A."/>
            <person name="Kublanov I.V."/>
        </authorList>
    </citation>
    <scope>NUCLEOTIDE SEQUENCE [LARGE SCALE GENOMIC DNA]</scope>
    <source>
        <strain evidence="17 18">GM2012</strain>
    </source>
</reference>
<evidence type="ECO:0000259" key="16">
    <source>
        <dbReference type="PROSITE" id="PS51747"/>
    </source>
</evidence>
<evidence type="ECO:0000256" key="1">
    <source>
        <dbReference type="ARBA" id="ARBA00001947"/>
    </source>
</evidence>
<comment type="similarity">
    <text evidence="3 15">Belongs to the cytidine and deoxycytidylate deaminase family.</text>
</comment>
<evidence type="ECO:0000256" key="14">
    <source>
        <dbReference type="PIRSR" id="PIRSR606262-3"/>
    </source>
</evidence>
<evidence type="ECO:0000256" key="4">
    <source>
        <dbReference type="ARBA" id="ARBA00012783"/>
    </source>
</evidence>